<evidence type="ECO:0000313" key="7">
    <source>
        <dbReference type="EMBL" id="HJF85414.1"/>
    </source>
</evidence>
<keyword evidence="4 5" id="KW-0411">Iron-sulfur</keyword>
<sequence length="297" mass="34221">MNMQNCTLCPRNCHADRTRGYGFCRAGKEAEIALVSLHRWEEPCLSGQNGAGTVFFSHCSMQCIFCQNHEISTEGKGLKVSIERLAQIFLEQQQRNAHCLELVTPTHYVPQIIQALDIAKQKGLNIPVVYNCGGYEKTETLEKLRGYVDVFLPDFKYYYSETAQEYSHAKDYPQVAKKAIAKMYELVGPPVFKDGIIQKGVIIRHLILPWHYKESMEIVKYIWETYHDNVYLSLMNQYTPMYKALTHPKLKRKLTTFEYDKVVDFAAQLGFTRCYIQQGKTATTDFVPNFNGNNVLK</sequence>
<dbReference type="GO" id="GO:0046872">
    <property type="term" value="F:metal ion binding"/>
    <property type="evidence" value="ECO:0007669"/>
    <property type="project" value="UniProtKB-KW"/>
</dbReference>
<reference evidence="7" key="1">
    <citation type="journal article" date="2021" name="PeerJ">
        <title>Extensive microbial diversity within the chicken gut microbiome revealed by metagenomics and culture.</title>
        <authorList>
            <person name="Gilroy R."/>
            <person name="Ravi A."/>
            <person name="Getino M."/>
            <person name="Pursley I."/>
            <person name="Horton D.L."/>
            <person name="Alikhan N.F."/>
            <person name="Baker D."/>
            <person name="Gharbi K."/>
            <person name="Hall N."/>
            <person name="Watson M."/>
            <person name="Adriaenssens E.M."/>
            <person name="Foster-Nyarko E."/>
            <person name="Jarju S."/>
            <person name="Secka A."/>
            <person name="Antonio M."/>
            <person name="Oren A."/>
            <person name="Chaudhuri R.R."/>
            <person name="La Ragione R."/>
            <person name="Hildebrand F."/>
            <person name="Pallen M.J."/>
        </authorList>
    </citation>
    <scope>NUCLEOTIDE SEQUENCE</scope>
    <source>
        <strain evidence="7">7318</strain>
    </source>
</reference>
<keyword evidence="3 5" id="KW-0408">Iron</keyword>
<evidence type="ECO:0000313" key="8">
    <source>
        <dbReference type="Proteomes" id="UP000780768"/>
    </source>
</evidence>
<dbReference type="SFLD" id="SFLDS00029">
    <property type="entry name" value="Radical_SAM"/>
    <property type="match status" value="1"/>
</dbReference>
<keyword evidence="1 5" id="KW-0949">S-adenosyl-L-methionine</keyword>
<organism evidence="7 8">
    <name type="scientific">Megamonas hypermegale</name>
    <dbReference type="NCBI Taxonomy" id="158847"/>
    <lineage>
        <taxon>Bacteria</taxon>
        <taxon>Bacillati</taxon>
        <taxon>Bacillota</taxon>
        <taxon>Negativicutes</taxon>
        <taxon>Selenomonadales</taxon>
        <taxon>Selenomonadaceae</taxon>
        <taxon>Megamonas</taxon>
    </lineage>
</organism>
<name>A0A921HNK3_9FIRM</name>
<evidence type="ECO:0000256" key="4">
    <source>
        <dbReference type="ARBA" id="ARBA00023014"/>
    </source>
</evidence>
<evidence type="ECO:0000256" key="5">
    <source>
        <dbReference type="PIRSR" id="PIRSR004869-50"/>
    </source>
</evidence>
<dbReference type="SUPFAM" id="SSF102114">
    <property type="entry name" value="Radical SAM enzymes"/>
    <property type="match status" value="1"/>
</dbReference>
<evidence type="ECO:0000256" key="1">
    <source>
        <dbReference type="ARBA" id="ARBA00022691"/>
    </source>
</evidence>
<dbReference type="AlphaFoldDB" id="A0A921HNK3"/>
<dbReference type="PIRSF" id="PIRSF004869">
    <property type="entry name" value="PflX_prd"/>
    <property type="match status" value="1"/>
</dbReference>
<accession>A0A921HNK3</accession>
<evidence type="ECO:0000256" key="3">
    <source>
        <dbReference type="ARBA" id="ARBA00023004"/>
    </source>
</evidence>
<comment type="caution">
    <text evidence="7">The sequence shown here is derived from an EMBL/GenBank/DDBJ whole genome shotgun (WGS) entry which is preliminary data.</text>
</comment>
<feature type="binding site" evidence="5">
    <location>
        <position position="66"/>
    </location>
    <ligand>
        <name>[4Fe-4S] cluster</name>
        <dbReference type="ChEBI" id="CHEBI:49883"/>
        <note>4Fe-4S-S-AdoMet</note>
    </ligand>
</feature>
<dbReference type="InterPro" id="IPR007197">
    <property type="entry name" value="rSAM"/>
</dbReference>
<comment type="cofactor">
    <cofactor evidence="5">
        <name>[4Fe-4S] cluster</name>
        <dbReference type="ChEBI" id="CHEBI:49883"/>
    </cofactor>
    <text evidence="5">Binds 1 [4Fe-4S] cluster. The cluster is coordinated with 3 cysteines and an exchangeable S-adenosyl-L-methionine.</text>
</comment>
<dbReference type="InterPro" id="IPR040085">
    <property type="entry name" value="MJ0674-like"/>
</dbReference>
<reference evidence="7" key="2">
    <citation type="submission" date="2021-09" db="EMBL/GenBank/DDBJ databases">
        <authorList>
            <person name="Gilroy R."/>
        </authorList>
    </citation>
    <scope>NUCLEOTIDE SEQUENCE</scope>
    <source>
        <strain evidence="7">7318</strain>
    </source>
</reference>
<dbReference type="Gene3D" id="3.20.20.70">
    <property type="entry name" value="Aldolase class I"/>
    <property type="match status" value="1"/>
</dbReference>
<gene>
    <name evidence="7" type="ORF">K8V65_07130</name>
</gene>
<dbReference type="InterPro" id="IPR058240">
    <property type="entry name" value="rSAM_sf"/>
</dbReference>
<dbReference type="GO" id="GO:0003824">
    <property type="term" value="F:catalytic activity"/>
    <property type="evidence" value="ECO:0007669"/>
    <property type="project" value="InterPro"/>
</dbReference>
<feature type="domain" description="Radical SAM core" evidence="6">
    <location>
        <begin position="55"/>
        <end position="187"/>
    </location>
</feature>
<dbReference type="InterPro" id="IPR013785">
    <property type="entry name" value="Aldolase_TIM"/>
</dbReference>
<dbReference type="PANTHER" id="PTHR43075">
    <property type="entry name" value="FORMATE LYASE ACTIVATING ENZYME, PUTATIVE (AFU_ORTHOLOGUE AFUA_2G15630)-RELATED"/>
    <property type="match status" value="1"/>
</dbReference>
<dbReference type="SFLD" id="SFLDG01099">
    <property type="entry name" value="Uncharacterised_Radical_SAM_Su"/>
    <property type="match status" value="1"/>
</dbReference>
<dbReference type="GO" id="GO:0051536">
    <property type="term" value="F:iron-sulfur cluster binding"/>
    <property type="evidence" value="ECO:0007669"/>
    <property type="project" value="UniProtKB-KW"/>
</dbReference>
<dbReference type="CDD" id="cd01335">
    <property type="entry name" value="Radical_SAM"/>
    <property type="match status" value="1"/>
</dbReference>
<protein>
    <submittedName>
        <fullName evidence="7">Radical SAM protein</fullName>
    </submittedName>
</protein>
<dbReference type="Proteomes" id="UP000780768">
    <property type="component" value="Unassembled WGS sequence"/>
</dbReference>
<dbReference type="Pfam" id="PF04055">
    <property type="entry name" value="Radical_SAM"/>
    <property type="match status" value="1"/>
</dbReference>
<evidence type="ECO:0000259" key="6">
    <source>
        <dbReference type="Pfam" id="PF04055"/>
    </source>
</evidence>
<evidence type="ECO:0000256" key="2">
    <source>
        <dbReference type="ARBA" id="ARBA00022723"/>
    </source>
</evidence>
<feature type="binding site" evidence="5">
    <location>
        <position position="59"/>
    </location>
    <ligand>
        <name>[4Fe-4S] cluster</name>
        <dbReference type="ChEBI" id="CHEBI:49883"/>
        <note>4Fe-4S-S-AdoMet</note>
    </ligand>
</feature>
<dbReference type="PANTHER" id="PTHR43075:SF1">
    <property type="entry name" value="FORMATE LYASE ACTIVATING ENZYME, PUTATIVE (AFU_ORTHOLOGUE AFUA_2G15630)-RELATED"/>
    <property type="match status" value="1"/>
</dbReference>
<dbReference type="InterPro" id="IPR016431">
    <property type="entry name" value="Pyrv-formate_lyase-activ_prd"/>
</dbReference>
<keyword evidence="2 5" id="KW-0479">Metal-binding</keyword>
<proteinExistence type="predicted"/>
<dbReference type="EMBL" id="DYVR01000193">
    <property type="protein sequence ID" value="HJF85414.1"/>
    <property type="molecule type" value="Genomic_DNA"/>
</dbReference>
<feature type="binding site" evidence="5">
    <location>
        <position position="63"/>
    </location>
    <ligand>
        <name>[4Fe-4S] cluster</name>
        <dbReference type="ChEBI" id="CHEBI:49883"/>
        <note>4Fe-4S-S-AdoMet</note>
    </ligand>
</feature>